<accession>A0A165JX43</accession>
<organism evidence="1 2">
    <name type="scientific">Exidia glandulosa HHB12029</name>
    <dbReference type="NCBI Taxonomy" id="1314781"/>
    <lineage>
        <taxon>Eukaryota</taxon>
        <taxon>Fungi</taxon>
        <taxon>Dikarya</taxon>
        <taxon>Basidiomycota</taxon>
        <taxon>Agaricomycotina</taxon>
        <taxon>Agaricomycetes</taxon>
        <taxon>Auriculariales</taxon>
        <taxon>Exidiaceae</taxon>
        <taxon>Exidia</taxon>
    </lineage>
</organism>
<proteinExistence type="predicted"/>
<evidence type="ECO:0000313" key="1">
    <source>
        <dbReference type="EMBL" id="KZV95462.1"/>
    </source>
</evidence>
<name>A0A165JX43_EXIGL</name>
<dbReference type="Proteomes" id="UP000077266">
    <property type="component" value="Unassembled WGS sequence"/>
</dbReference>
<keyword evidence="2" id="KW-1185">Reference proteome</keyword>
<dbReference type="InParanoid" id="A0A165JX43"/>
<sequence length="251" mass="28615">MSVVEPLLCAVEGHDVTYMIDGKEFFYHVPNYDATKVRTIQDLFTCIDMVHTDSCPCRQKLLLALWLVNLAWGQDADAALAWYQADDNQLLNGHAKLDDVFPRGPLDVPPRTIHLMVRTEQPLKEIFWYLRLGLRRLGGDLCRVAGSFERRLPDTSDFAQIVATPGCFYIDRSDWINDHYGGTDPLERLRIPIVRRGAGFGKSTFLSSFAACFDVAIDQEFMPRRRTLTAEFPPQMLVFHLDFGLLRLSST</sequence>
<gene>
    <name evidence="1" type="ORF">EXIGLDRAFT_834287</name>
</gene>
<dbReference type="AlphaFoldDB" id="A0A165JX43"/>
<protein>
    <recommendedName>
        <fullName evidence="3">AAA-ATPase-like domain-containing protein</fullName>
    </recommendedName>
</protein>
<reference evidence="1 2" key="1">
    <citation type="journal article" date="2016" name="Mol. Biol. Evol.">
        <title>Comparative Genomics of Early-Diverging Mushroom-Forming Fungi Provides Insights into the Origins of Lignocellulose Decay Capabilities.</title>
        <authorList>
            <person name="Nagy L.G."/>
            <person name="Riley R."/>
            <person name="Tritt A."/>
            <person name="Adam C."/>
            <person name="Daum C."/>
            <person name="Floudas D."/>
            <person name="Sun H."/>
            <person name="Yadav J.S."/>
            <person name="Pangilinan J."/>
            <person name="Larsson K.H."/>
            <person name="Matsuura K."/>
            <person name="Barry K."/>
            <person name="Labutti K."/>
            <person name="Kuo R."/>
            <person name="Ohm R.A."/>
            <person name="Bhattacharya S.S."/>
            <person name="Shirouzu T."/>
            <person name="Yoshinaga Y."/>
            <person name="Martin F.M."/>
            <person name="Grigoriev I.V."/>
            <person name="Hibbett D.S."/>
        </authorList>
    </citation>
    <scope>NUCLEOTIDE SEQUENCE [LARGE SCALE GENOMIC DNA]</scope>
    <source>
        <strain evidence="1 2">HHB12029</strain>
    </source>
</reference>
<feature type="non-terminal residue" evidence="1">
    <location>
        <position position="1"/>
    </location>
</feature>
<dbReference type="EMBL" id="KV425956">
    <property type="protein sequence ID" value="KZV95462.1"/>
    <property type="molecule type" value="Genomic_DNA"/>
</dbReference>
<dbReference type="OrthoDB" id="5380555at2759"/>
<evidence type="ECO:0008006" key="3">
    <source>
        <dbReference type="Google" id="ProtNLM"/>
    </source>
</evidence>
<evidence type="ECO:0000313" key="2">
    <source>
        <dbReference type="Proteomes" id="UP000077266"/>
    </source>
</evidence>